<organism evidence="2 3">
    <name type="scientific">Streptomyces chrestomyceticus JCM 4735</name>
    <dbReference type="NCBI Taxonomy" id="1306181"/>
    <lineage>
        <taxon>Bacteria</taxon>
        <taxon>Bacillati</taxon>
        <taxon>Actinomycetota</taxon>
        <taxon>Actinomycetes</taxon>
        <taxon>Kitasatosporales</taxon>
        <taxon>Streptomycetaceae</taxon>
        <taxon>Streptomyces</taxon>
    </lineage>
</organism>
<gene>
    <name evidence="2" type="ORF">OEIGOIKO_06220</name>
</gene>
<evidence type="ECO:0000256" key="1">
    <source>
        <dbReference type="SAM" id="Phobius"/>
    </source>
</evidence>
<evidence type="ECO:0000313" key="2">
    <source>
        <dbReference type="EMBL" id="GCD38407.1"/>
    </source>
</evidence>
<accession>A0A7U9PZF5</accession>
<comment type="caution">
    <text evidence="2">The sequence shown here is derived from an EMBL/GenBank/DDBJ whole genome shotgun (WGS) entry which is preliminary data.</text>
</comment>
<keyword evidence="1" id="KW-0812">Transmembrane</keyword>
<dbReference type="Proteomes" id="UP000287830">
    <property type="component" value="Unassembled WGS sequence"/>
</dbReference>
<dbReference type="EMBL" id="BHZC01000001">
    <property type="protein sequence ID" value="GCD38407.1"/>
    <property type="molecule type" value="Genomic_DNA"/>
</dbReference>
<name>A0A7U9PZF5_9ACTN</name>
<reference evidence="2 3" key="1">
    <citation type="submission" date="2018-11" db="EMBL/GenBank/DDBJ databases">
        <title>Whole genome sequence of Streptomyces chrestomyceticus NBRC 13444(T).</title>
        <authorList>
            <person name="Komaki H."/>
            <person name="Tamura T."/>
        </authorList>
    </citation>
    <scope>NUCLEOTIDE SEQUENCE [LARGE SCALE GENOMIC DNA]</scope>
    <source>
        <strain evidence="2 3">NBRC 13444</strain>
    </source>
</reference>
<proteinExistence type="predicted"/>
<keyword evidence="1" id="KW-1133">Transmembrane helix</keyword>
<dbReference type="AlphaFoldDB" id="A0A7U9PZF5"/>
<protein>
    <submittedName>
        <fullName evidence="2">Uncharacterized protein</fullName>
    </submittedName>
</protein>
<sequence length="39" mass="4047">MTRQPPPPDADRTAKVAAAVLFAIFAAGVLVTVVLLLRG</sequence>
<feature type="transmembrane region" description="Helical" evidence="1">
    <location>
        <begin position="16"/>
        <end position="37"/>
    </location>
</feature>
<evidence type="ECO:0000313" key="3">
    <source>
        <dbReference type="Proteomes" id="UP000287830"/>
    </source>
</evidence>
<keyword evidence="1" id="KW-0472">Membrane</keyword>